<feature type="transmembrane region" description="Helical" evidence="6">
    <location>
        <begin position="271"/>
        <end position="297"/>
    </location>
</feature>
<keyword evidence="5 6" id="KW-0472">Membrane</keyword>
<dbReference type="HOGENOM" id="CLU_000960_28_2_6"/>
<evidence type="ECO:0000313" key="9">
    <source>
        <dbReference type="Proteomes" id="UP000002363"/>
    </source>
</evidence>
<feature type="transmembrane region" description="Helical" evidence="6">
    <location>
        <begin position="366"/>
        <end position="388"/>
    </location>
</feature>
<dbReference type="InterPro" id="IPR036259">
    <property type="entry name" value="MFS_trans_sf"/>
</dbReference>
<dbReference type="Gene3D" id="1.20.1720.10">
    <property type="entry name" value="Multidrug resistance protein D"/>
    <property type="match status" value="1"/>
</dbReference>
<keyword evidence="2" id="KW-1003">Cell membrane</keyword>
<dbReference type="PANTHER" id="PTHR42718">
    <property type="entry name" value="MAJOR FACILITATOR SUPERFAMILY MULTIDRUG TRANSPORTER MFSC"/>
    <property type="match status" value="1"/>
</dbReference>
<dbReference type="EnsemblBacteria" id="ADF62697">
    <property type="protein sequence ID" value="ADF62697"/>
    <property type="gene ID" value="ECL_03161"/>
</dbReference>
<evidence type="ECO:0000256" key="2">
    <source>
        <dbReference type="ARBA" id="ARBA00022475"/>
    </source>
</evidence>
<feature type="transmembrane region" description="Helical" evidence="6">
    <location>
        <begin position="400"/>
        <end position="427"/>
    </location>
</feature>
<dbReference type="PATRIC" id="fig|716541.4.peg.3324"/>
<dbReference type="EMBL" id="CP001918">
    <property type="protein sequence ID" value="ADF62697.1"/>
    <property type="molecule type" value="Genomic_DNA"/>
</dbReference>
<dbReference type="InterPro" id="IPR020846">
    <property type="entry name" value="MFS_dom"/>
</dbReference>
<dbReference type="InterPro" id="IPR011701">
    <property type="entry name" value="MFS"/>
</dbReference>
<keyword evidence="9" id="KW-1185">Reference proteome</keyword>
<dbReference type="GO" id="GO:0016020">
    <property type="term" value="C:membrane"/>
    <property type="evidence" value="ECO:0007669"/>
    <property type="project" value="UniProtKB-SubCell"/>
</dbReference>
<dbReference type="Gene3D" id="1.20.1250.20">
    <property type="entry name" value="MFS general substrate transporter like domains"/>
    <property type="match status" value="1"/>
</dbReference>
<name>A0A0H3CLE8_ENTCC</name>
<dbReference type="PANTHER" id="PTHR42718:SF39">
    <property type="entry name" value="ACTINORHODIN TRANSPORTER-RELATED"/>
    <property type="match status" value="1"/>
</dbReference>
<dbReference type="AlphaFoldDB" id="A0A0H3CLE8"/>
<dbReference type="SUPFAM" id="SSF103473">
    <property type="entry name" value="MFS general substrate transporter"/>
    <property type="match status" value="1"/>
</dbReference>
<evidence type="ECO:0000256" key="4">
    <source>
        <dbReference type="ARBA" id="ARBA00022989"/>
    </source>
</evidence>
<evidence type="ECO:0000256" key="1">
    <source>
        <dbReference type="ARBA" id="ARBA00004141"/>
    </source>
</evidence>
<feature type="transmembrane region" description="Helical" evidence="6">
    <location>
        <begin position="78"/>
        <end position="97"/>
    </location>
</feature>
<feature type="transmembrane region" description="Helical" evidence="6">
    <location>
        <begin position="228"/>
        <end position="250"/>
    </location>
</feature>
<dbReference type="OrthoDB" id="9807274at2"/>
<evidence type="ECO:0000256" key="3">
    <source>
        <dbReference type="ARBA" id="ARBA00022692"/>
    </source>
</evidence>
<reference evidence="8 9" key="1">
    <citation type="journal article" date="2010" name="J. Bacteriol.">
        <title>Complete genome sequence of Enterobacter cloacae subsp. cloacae type strain ATCC 13047.</title>
        <authorList>
            <person name="Ren Y."/>
            <person name="Ren Y."/>
            <person name="Zhou Z."/>
            <person name="Guo X."/>
            <person name="Li Y."/>
            <person name="Feng L."/>
            <person name="Wang L."/>
        </authorList>
    </citation>
    <scope>NUCLEOTIDE SEQUENCE [LARGE SCALE GENOMIC DNA]</scope>
    <source>
        <strain evidence="9">ATCC 13047 / DSM 30054 / NBRC 13535 / NCTC 10005 / WDCM 00083 / NCDC 279-56</strain>
    </source>
</reference>
<feature type="transmembrane region" description="Helical" evidence="6">
    <location>
        <begin position="103"/>
        <end position="124"/>
    </location>
</feature>
<evidence type="ECO:0000313" key="8">
    <source>
        <dbReference type="EMBL" id="ADF62697.1"/>
    </source>
</evidence>
<dbReference type="STRING" id="716541.ECL_03161"/>
<feature type="transmembrane region" description="Helical" evidence="6">
    <location>
        <begin position="136"/>
        <end position="159"/>
    </location>
</feature>
<feature type="domain" description="Major facilitator superfamily (MFS) profile" evidence="7">
    <location>
        <begin position="12"/>
        <end position="466"/>
    </location>
</feature>
<keyword evidence="4 6" id="KW-1133">Transmembrane helix</keyword>
<comment type="subcellular location">
    <subcellularLocation>
        <location evidence="1">Membrane</location>
        <topology evidence="1">Multi-pass membrane protein</topology>
    </subcellularLocation>
</comment>
<feature type="transmembrane region" description="Helical" evidence="6">
    <location>
        <begin position="309"/>
        <end position="326"/>
    </location>
</feature>
<dbReference type="GO" id="GO:0022857">
    <property type="term" value="F:transmembrane transporter activity"/>
    <property type="evidence" value="ECO:0007669"/>
    <property type="project" value="InterPro"/>
</dbReference>
<evidence type="ECO:0000256" key="5">
    <source>
        <dbReference type="ARBA" id="ARBA00023136"/>
    </source>
</evidence>
<feature type="transmembrane region" description="Helical" evidence="6">
    <location>
        <begin position="439"/>
        <end position="460"/>
    </location>
</feature>
<organism evidence="8 9">
    <name type="scientific">Enterobacter cloacae subsp. cloacae (strain ATCC 13047 / DSM 30054 / NBRC 13535 / NCTC 10005 / WDCM 00083 / NCDC 279-56)</name>
    <dbReference type="NCBI Taxonomy" id="716541"/>
    <lineage>
        <taxon>Bacteria</taxon>
        <taxon>Pseudomonadati</taxon>
        <taxon>Pseudomonadota</taxon>
        <taxon>Gammaproteobacteria</taxon>
        <taxon>Enterobacterales</taxon>
        <taxon>Enterobacteriaceae</taxon>
        <taxon>Enterobacter</taxon>
        <taxon>Enterobacter cloacae complex</taxon>
    </lineage>
</organism>
<protein>
    <submittedName>
        <fullName evidence="8">Major facilitator transporter</fullName>
    </submittedName>
</protein>
<feature type="transmembrane region" description="Helical" evidence="6">
    <location>
        <begin position="338"/>
        <end position="360"/>
    </location>
</feature>
<feature type="transmembrane region" description="Helical" evidence="6">
    <location>
        <begin position="171"/>
        <end position="190"/>
    </location>
</feature>
<dbReference type="PROSITE" id="PS50850">
    <property type="entry name" value="MFS"/>
    <property type="match status" value="1"/>
</dbReference>
<dbReference type="CDD" id="cd17321">
    <property type="entry name" value="MFS_MMR_MDR_like"/>
    <property type="match status" value="1"/>
</dbReference>
<dbReference type="RefSeq" id="WP_013097686.1">
    <property type="nucleotide sequence ID" value="NC_014121.1"/>
</dbReference>
<sequence>MNTSVVSPGRAGLILLLTGQMLPLIDTSITNVALDAITHSLHATATELELIVALYGVAFAVCLALGSKLGDNLGRRRLFMWGVASFGLASLLCGMAGTIEQLLAARIIQGAGAALIVPQILATLHVTLKGTAHAKAISLFGGIGGIAFIVGQMGGGWLVSADIAGLGWRNAFFINVPICLVVLGLSRRYVPETRRETPSRIDWTGIVLLAVILCCLLFPMALGPQWHWSWPLKAALMAIIPLGYLMVLNARKKEREDAHPLIPPRLMQLRSIRFGVLIALLFFSVWSGFMFCMALTMQTGLGMAPWQSGNSFIALGVTYFISAWFAPRLIARYSTSSILLTGLAIQIIGLLALIATFRLWGMDNTALTLAPATGLVGYGQALIVNSFYRIGMRDIQPDDAGAASAILSTLQQAALGLGPAIFGAILLHALQNHHGDYTQAINVFLAVETGMMIVLGLATLRMRHRLCLLVVKTCHATK</sequence>
<dbReference type="Proteomes" id="UP000002363">
    <property type="component" value="Chromosome"/>
</dbReference>
<dbReference type="Pfam" id="PF07690">
    <property type="entry name" value="MFS_1"/>
    <property type="match status" value="1"/>
</dbReference>
<feature type="transmembrane region" description="Helical" evidence="6">
    <location>
        <begin position="48"/>
        <end position="66"/>
    </location>
</feature>
<gene>
    <name evidence="8" type="ordered locus">ECL_03161</name>
</gene>
<feature type="transmembrane region" description="Helical" evidence="6">
    <location>
        <begin position="202"/>
        <end position="222"/>
    </location>
</feature>
<accession>A0A0H3CLE8</accession>
<evidence type="ECO:0000259" key="7">
    <source>
        <dbReference type="PROSITE" id="PS50850"/>
    </source>
</evidence>
<evidence type="ECO:0000256" key="6">
    <source>
        <dbReference type="SAM" id="Phobius"/>
    </source>
</evidence>
<dbReference type="eggNOG" id="COG0477">
    <property type="taxonomic scope" value="Bacteria"/>
</dbReference>
<dbReference type="KEGG" id="enc:ECL_03161"/>
<keyword evidence="3 6" id="KW-0812">Transmembrane</keyword>
<proteinExistence type="predicted"/>